<dbReference type="Gene3D" id="2.60.120.200">
    <property type="match status" value="1"/>
</dbReference>
<dbReference type="EMBL" id="LSSM01003006">
    <property type="protein sequence ID" value="OMJ19449.1"/>
    <property type="molecule type" value="Genomic_DNA"/>
</dbReference>
<gene>
    <name evidence="6" type="ORF">AYI69_g6618</name>
</gene>
<evidence type="ECO:0000256" key="4">
    <source>
        <dbReference type="SAM" id="MobiDB-lite"/>
    </source>
</evidence>
<dbReference type="GO" id="GO:0005975">
    <property type="term" value="P:carbohydrate metabolic process"/>
    <property type="evidence" value="ECO:0007669"/>
    <property type="project" value="InterPro"/>
</dbReference>
<evidence type="ECO:0000256" key="1">
    <source>
        <dbReference type="ARBA" id="ARBA00022729"/>
    </source>
</evidence>
<organism evidence="6 7">
    <name type="scientific">Smittium culicis</name>
    <dbReference type="NCBI Taxonomy" id="133412"/>
    <lineage>
        <taxon>Eukaryota</taxon>
        <taxon>Fungi</taxon>
        <taxon>Fungi incertae sedis</taxon>
        <taxon>Zoopagomycota</taxon>
        <taxon>Kickxellomycotina</taxon>
        <taxon>Harpellomycetes</taxon>
        <taxon>Harpellales</taxon>
        <taxon>Legeriomycetaceae</taxon>
        <taxon>Smittium</taxon>
    </lineage>
</organism>
<keyword evidence="3 6" id="KW-0326">Glycosidase</keyword>
<feature type="region of interest" description="Disordered" evidence="4">
    <location>
        <begin position="304"/>
        <end position="327"/>
    </location>
</feature>
<dbReference type="PROSITE" id="PS51762">
    <property type="entry name" value="GH16_2"/>
    <property type="match status" value="1"/>
</dbReference>
<evidence type="ECO:0000313" key="7">
    <source>
        <dbReference type="Proteomes" id="UP000187429"/>
    </source>
</evidence>
<keyword evidence="2" id="KW-0378">Hydrolase</keyword>
<keyword evidence="7" id="KW-1185">Reference proteome</keyword>
<feature type="domain" description="GH16" evidence="5">
    <location>
        <begin position="70"/>
        <end position="281"/>
    </location>
</feature>
<evidence type="ECO:0000259" key="5">
    <source>
        <dbReference type="PROSITE" id="PS51762"/>
    </source>
</evidence>
<dbReference type="AlphaFoldDB" id="A0A1R1XY04"/>
<dbReference type="PANTHER" id="PTHR10963:SF22">
    <property type="entry name" value="GLYCOSIDASE CRH2-RELATED"/>
    <property type="match status" value="1"/>
</dbReference>
<dbReference type="GO" id="GO:0031505">
    <property type="term" value="P:fungal-type cell wall organization"/>
    <property type="evidence" value="ECO:0007669"/>
    <property type="project" value="TreeGrafter"/>
</dbReference>
<accession>A0A1R1XY04</accession>
<dbReference type="InterPro" id="IPR000757">
    <property type="entry name" value="Beta-glucanase-like"/>
</dbReference>
<dbReference type="OrthoDB" id="4781at2759"/>
<dbReference type="SUPFAM" id="SSF49899">
    <property type="entry name" value="Concanavalin A-like lectins/glucanases"/>
    <property type="match status" value="2"/>
</dbReference>
<comment type="caution">
    <text evidence="6">The sequence shown here is derived from an EMBL/GenBank/DDBJ whole genome shotgun (WGS) entry which is preliminary data.</text>
</comment>
<name>A0A1R1XY04_9FUNG</name>
<dbReference type="InterPro" id="IPR050546">
    <property type="entry name" value="Glycosyl_Hydrlase_16"/>
</dbReference>
<reference evidence="7" key="1">
    <citation type="submission" date="2017-01" db="EMBL/GenBank/DDBJ databases">
        <authorList>
            <person name="Wang Y."/>
            <person name="White M."/>
            <person name="Kvist S."/>
            <person name="Moncalvo J.-M."/>
        </authorList>
    </citation>
    <scope>NUCLEOTIDE SEQUENCE [LARGE SCALE GENOMIC DNA]</scope>
    <source>
        <strain evidence="7">ID-206-W2</strain>
    </source>
</reference>
<dbReference type="Pfam" id="PF00722">
    <property type="entry name" value="Glyco_hydro_16"/>
    <property type="match status" value="1"/>
</dbReference>
<keyword evidence="1" id="KW-0732">Signal</keyword>
<dbReference type="GO" id="GO:0004553">
    <property type="term" value="F:hydrolase activity, hydrolyzing O-glycosyl compounds"/>
    <property type="evidence" value="ECO:0007669"/>
    <property type="project" value="InterPro"/>
</dbReference>
<evidence type="ECO:0000256" key="2">
    <source>
        <dbReference type="ARBA" id="ARBA00022801"/>
    </source>
</evidence>
<dbReference type="Proteomes" id="UP000187429">
    <property type="component" value="Unassembled WGS sequence"/>
</dbReference>
<sequence>MCVNFGDGKSKCPASSPCCFGGYCDSSAYFCILGNCDPSNSFSANSCWPKPMCKNINQNFNDASVLVPATSFTGDVNKQVFYSSETVDYARISNGNLALGLRPVSDLKNTGQGSTVYYSRWVDHGTITITAMSGCKSPGVVSSFIVRNEFGDEIDFEWVGLDTSTVQTNYYYNDELDYTKMVPSNDLGDTTSKFIDYTIDWKLDSISWYAAGNLLRTVNRQDTWSVAENVFKFPDRPAQLSFSIWDGCNGRPEGTSGWAGCSDLYTSSSSEYVFNIKNVNVNCLYSGNDTYVIPNNATPSSTIKPSFVSIPPRSSSSSSSSSSSRSSSFNSEFFVSPSAKATSTSISTSATSSSSESADSSTASTASSASQSQSSQSQSSSTNNAAPAFVYAISVSLAVYFTLLF</sequence>
<feature type="compositionally biased region" description="Low complexity" evidence="4">
    <location>
        <begin position="305"/>
        <end position="327"/>
    </location>
</feature>
<dbReference type="PANTHER" id="PTHR10963">
    <property type="entry name" value="GLYCOSYL HYDROLASE-RELATED"/>
    <property type="match status" value="1"/>
</dbReference>
<dbReference type="GO" id="GO:0009277">
    <property type="term" value="C:fungal-type cell wall"/>
    <property type="evidence" value="ECO:0007669"/>
    <property type="project" value="TreeGrafter"/>
</dbReference>
<evidence type="ECO:0000256" key="3">
    <source>
        <dbReference type="ARBA" id="ARBA00023295"/>
    </source>
</evidence>
<proteinExistence type="predicted"/>
<feature type="region of interest" description="Disordered" evidence="4">
    <location>
        <begin position="339"/>
        <end position="382"/>
    </location>
</feature>
<protein>
    <submittedName>
        <fullName evidence="6">Putative glycosidase crf2</fullName>
    </submittedName>
</protein>
<dbReference type="GO" id="GO:0016757">
    <property type="term" value="F:glycosyltransferase activity"/>
    <property type="evidence" value="ECO:0007669"/>
    <property type="project" value="TreeGrafter"/>
</dbReference>
<evidence type="ECO:0000313" key="6">
    <source>
        <dbReference type="EMBL" id="OMJ19449.1"/>
    </source>
</evidence>
<dbReference type="InterPro" id="IPR013320">
    <property type="entry name" value="ConA-like_dom_sf"/>
</dbReference>